<evidence type="ECO:0000313" key="3">
    <source>
        <dbReference type="EMBL" id="CAF3883141.1"/>
    </source>
</evidence>
<evidence type="ECO:0000313" key="4">
    <source>
        <dbReference type="Proteomes" id="UP000663882"/>
    </source>
</evidence>
<dbReference type="InterPro" id="IPR025476">
    <property type="entry name" value="Helitron_helicase-like"/>
</dbReference>
<dbReference type="Proteomes" id="UP000663882">
    <property type="component" value="Unassembled WGS sequence"/>
</dbReference>
<evidence type="ECO:0000259" key="1">
    <source>
        <dbReference type="Pfam" id="PF14214"/>
    </source>
</evidence>
<dbReference type="EMBL" id="CAJOAX010003971">
    <property type="protein sequence ID" value="CAF3883141.1"/>
    <property type="molecule type" value="Genomic_DNA"/>
</dbReference>
<organism evidence="2 4">
    <name type="scientific">Rotaria sordida</name>
    <dbReference type="NCBI Taxonomy" id="392033"/>
    <lineage>
        <taxon>Eukaryota</taxon>
        <taxon>Metazoa</taxon>
        <taxon>Spiralia</taxon>
        <taxon>Gnathifera</taxon>
        <taxon>Rotifera</taxon>
        <taxon>Eurotatoria</taxon>
        <taxon>Bdelloidea</taxon>
        <taxon>Philodinida</taxon>
        <taxon>Philodinidae</taxon>
        <taxon>Rotaria</taxon>
    </lineage>
</organism>
<comment type="caution">
    <text evidence="2">The sequence shown here is derived from an EMBL/GenBank/DDBJ whole genome shotgun (WGS) entry which is preliminary data.</text>
</comment>
<dbReference type="Proteomes" id="UP000663823">
    <property type="component" value="Unassembled WGS sequence"/>
</dbReference>
<dbReference type="PANTHER" id="PTHR45786">
    <property type="entry name" value="DNA BINDING PROTEIN-LIKE"/>
    <property type="match status" value="1"/>
</dbReference>
<evidence type="ECO:0000313" key="2">
    <source>
        <dbReference type="EMBL" id="CAF1369333.1"/>
    </source>
</evidence>
<dbReference type="Pfam" id="PF14214">
    <property type="entry name" value="Helitron_like_N"/>
    <property type="match status" value="1"/>
</dbReference>
<feature type="domain" description="Helitron helicase-like" evidence="1">
    <location>
        <begin position="119"/>
        <end position="224"/>
    </location>
</feature>
<name>A0A815IR44_9BILA</name>
<proteinExistence type="predicted"/>
<dbReference type="AlphaFoldDB" id="A0A815IR44"/>
<dbReference type="EMBL" id="CAJNOO010004119">
    <property type="protein sequence ID" value="CAF1369333.1"/>
    <property type="molecule type" value="Genomic_DNA"/>
</dbReference>
<reference evidence="2" key="1">
    <citation type="submission" date="2021-02" db="EMBL/GenBank/DDBJ databases">
        <authorList>
            <person name="Nowell W R."/>
        </authorList>
    </citation>
    <scope>NUCLEOTIDE SEQUENCE</scope>
</reference>
<dbReference type="PANTHER" id="PTHR45786:SF74">
    <property type="entry name" value="ATP-DEPENDENT DNA HELICASE"/>
    <property type="match status" value="1"/>
</dbReference>
<dbReference type="OrthoDB" id="10039910at2759"/>
<gene>
    <name evidence="3" type="ORF">OTI717_LOCUS22865</name>
    <name evidence="2" type="ORF">RFH988_LOCUS33254</name>
</gene>
<protein>
    <recommendedName>
        <fullName evidence="1">Helitron helicase-like domain-containing protein</fullName>
    </recommendedName>
</protein>
<sequence length="224" mass="26271">MHEVEQEEIDRAKREKRAPSPLRMIFDINHLNLDQRQYNLQAANEVAAVFVGEDNEVPTYRHIAVCPRGENLQKISSLDSHCDIMTYSLSFPHRDEGWHPELEKIDRSRSRERVLMLQFHNYRLAIRQTFSAIHYAGKLFQQYIVDAYVKTEQNRLAFHRQNQMILRVERYQGLMDRLGNEVKIEGLKPGRVVILSSSFQGSPRAMQQNYQAAMVIVRKYGKPD</sequence>
<accession>A0A815IR44</accession>